<evidence type="ECO:0000256" key="2">
    <source>
        <dbReference type="ARBA" id="ARBA00022448"/>
    </source>
</evidence>
<dbReference type="RefSeq" id="WP_304123194.1">
    <property type="nucleotide sequence ID" value="NZ_DYZA01000204.1"/>
</dbReference>
<feature type="transmembrane region" description="Helical" evidence="7">
    <location>
        <begin position="69"/>
        <end position="92"/>
    </location>
</feature>
<evidence type="ECO:0000313" key="8">
    <source>
        <dbReference type="EMBL" id="HJD97970.1"/>
    </source>
</evidence>
<feature type="transmembrane region" description="Helical" evidence="7">
    <location>
        <begin position="41"/>
        <end position="62"/>
    </location>
</feature>
<dbReference type="PANTHER" id="PTHR30335:SF0">
    <property type="entry name" value="ION-TRANSLOCATING OXIDOREDUCTASE COMPLEX SUBUNIT A"/>
    <property type="match status" value="1"/>
</dbReference>
<dbReference type="GO" id="GO:0005886">
    <property type="term" value="C:plasma membrane"/>
    <property type="evidence" value="ECO:0007669"/>
    <property type="project" value="TreeGrafter"/>
</dbReference>
<feature type="non-terminal residue" evidence="8">
    <location>
        <position position="1"/>
    </location>
</feature>
<feature type="transmembrane region" description="Helical" evidence="7">
    <location>
        <begin position="136"/>
        <end position="157"/>
    </location>
</feature>
<keyword evidence="5 7" id="KW-1133">Transmembrane helix</keyword>
<evidence type="ECO:0000256" key="3">
    <source>
        <dbReference type="ARBA" id="ARBA00022692"/>
    </source>
</evidence>
<keyword evidence="6 7" id="KW-0472">Membrane</keyword>
<dbReference type="Pfam" id="PF02508">
    <property type="entry name" value="Rnf-Nqr"/>
    <property type="match status" value="1"/>
</dbReference>
<accession>A0A921DRT2</accession>
<evidence type="ECO:0000313" key="9">
    <source>
        <dbReference type="Proteomes" id="UP000698963"/>
    </source>
</evidence>
<gene>
    <name evidence="8" type="ORF">K8W16_10040</name>
</gene>
<evidence type="ECO:0000256" key="6">
    <source>
        <dbReference type="ARBA" id="ARBA00023136"/>
    </source>
</evidence>
<dbReference type="EMBL" id="DYZA01000204">
    <property type="protein sequence ID" value="HJD97970.1"/>
    <property type="molecule type" value="Genomic_DNA"/>
</dbReference>
<dbReference type="AlphaFoldDB" id="A0A921DRT2"/>
<reference evidence="8" key="1">
    <citation type="journal article" date="2021" name="PeerJ">
        <title>Extensive microbial diversity within the chicken gut microbiome revealed by metagenomics and culture.</title>
        <authorList>
            <person name="Gilroy R."/>
            <person name="Ravi A."/>
            <person name="Getino M."/>
            <person name="Pursley I."/>
            <person name="Horton D.L."/>
            <person name="Alikhan N.F."/>
            <person name="Baker D."/>
            <person name="Gharbi K."/>
            <person name="Hall N."/>
            <person name="Watson M."/>
            <person name="Adriaenssens E.M."/>
            <person name="Foster-Nyarko E."/>
            <person name="Jarju S."/>
            <person name="Secka A."/>
            <person name="Antonio M."/>
            <person name="Oren A."/>
            <person name="Chaudhuri R.R."/>
            <person name="La Ragione R."/>
            <person name="Hildebrand F."/>
            <person name="Pallen M.J."/>
        </authorList>
    </citation>
    <scope>NUCLEOTIDE SEQUENCE</scope>
    <source>
        <strain evidence="8">ChiGjej2B2-19336</strain>
    </source>
</reference>
<comment type="caution">
    <text evidence="8">The sequence shown here is derived from an EMBL/GenBank/DDBJ whole genome shotgun (WGS) entry which is preliminary data.</text>
</comment>
<keyword evidence="2" id="KW-0813">Transport</keyword>
<dbReference type="PANTHER" id="PTHR30335">
    <property type="entry name" value="INTEGRAL MEMBRANE PROTEIN OF SOXR-REDUCING COMPLEX"/>
    <property type="match status" value="1"/>
</dbReference>
<feature type="transmembrane region" description="Helical" evidence="7">
    <location>
        <begin position="104"/>
        <end position="124"/>
    </location>
</feature>
<name>A0A921DRT2_9BACT</name>
<dbReference type="InterPro" id="IPR050133">
    <property type="entry name" value="NqrDE/RnfAE_oxidrdctase"/>
</dbReference>
<sequence>CSKEKGVALGMGTSVIFVTVMATLCTWLVQKYILIPTGLEYLQTLVFILIIASLVQFVEMFLKKAIPPLYASLGIFLPLITTNCCVLGVTLLVQREQYDLMDALIYAFATGAGFLLALLLMAGVRERLETCRVPKAMAGTPIALIMAGIMSLSFMAFKGMV</sequence>
<evidence type="ECO:0000256" key="7">
    <source>
        <dbReference type="SAM" id="Phobius"/>
    </source>
</evidence>
<protein>
    <submittedName>
        <fullName evidence="8">Electron transport complex subunit RsxA</fullName>
    </submittedName>
</protein>
<evidence type="ECO:0000256" key="4">
    <source>
        <dbReference type="ARBA" id="ARBA00022967"/>
    </source>
</evidence>
<feature type="transmembrane region" description="Helical" evidence="7">
    <location>
        <begin position="7"/>
        <end position="29"/>
    </location>
</feature>
<dbReference type="GO" id="GO:0012505">
    <property type="term" value="C:endomembrane system"/>
    <property type="evidence" value="ECO:0007669"/>
    <property type="project" value="UniProtKB-SubCell"/>
</dbReference>
<comment type="subcellular location">
    <subcellularLocation>
        <location evidence="1">Endomembrane system</location>
        <topology evidence="1">Multi-pass membrane protein</topology>
    </subcellularLocation>
</comment>
<dbReference type="PIRSF" id="PIRSF006102">
    <property type="entry name" value="NQR_DE"/>
    <property type="match status" value="1"/>
</dbReference>
<dbReference type="InterPro" id="IPR003667">
    <property type="entry name" value="NqrDE/RnfAE"/>
</dbReference>
<evidence type="ECO:0000256" key="1">
    <source>
        <dbReference type="ARBA" id="ARBA00004127"/>
    </source>
</evidence>
<keyword evidence="3 7" id="KW-0812">Transmembrane</keyword>
<dbReference type="Proteomes" id="UP000698963">
    <property type="component" value="Unassembled WGS sequence"/>
</dbReference>
<proteinExistence type="predicted"/>
<evidence type="ECO:0000256" key="5">
    <source>
        <dbReference type="ARBA" id="ARBA00022989"/>
    </source>
</evidence>
<organism evidence="8 9">
    <name type="scientific">Mailhella massiliensis</name>
    <dbReference type="NCBI Taxonomy" id="1903261"/>
    <lineage>
        <taxon>Bacteria</taxon>
        <taxon>Pseudomonadati</taxon>
        <taxon>Thermodesulfobacteriota</taxon>
        <taxon>Desulfovibrionia</taxon>
        <taxon>Desulfovibrionales</taxon>
        <taxon>Desulfovibrionaceae</taxon>
        <taxon>Mailhella</taxon>
    </lineage>
</organism>
<reference evidence="8" key="2">
    <citation type="submission" date="2021-09" db="EMBL/GenBank/DDBJ databases">
        <authorList>
            <person name="Gilroy R."/>
        </authorList>
    </citation>
    <scope>NUCLEOTIDE SEQUENCE</scope>
    <source>
        <strain evidence="8">ChiGjej2B2-19336</strain>
    </source>
</reference>
<keyword evidence="4" id="KW-1278">Translocase</keyword>